<dbReference type="GO" id="GO:0003677">
    <property type="term" value="F:DNA binding"/>
    <property type="evidence" value="ECO:0007669"/>
    <property type="project" value="InterPro"/>
</dbReference>
<feature type="region of interest" description="Disordered" evidence="4">
    <location>
        <begin position="60"/>
        <end position="81"/>
    </location>
</feature>
<proteinExistence type="predicted"/>
<dbReference type="GO" id="GO:0008270">
    <property type="term" value="F:zinc ion binding"/>
    <property type="evidence" value="ECO:0007669"/>
    <property type="project" value="UniProtKB-KW"/>
</dbReference>
<keyword evidence="3" id="KW-0862">Zinc</keyword>
<dbReference type="InterPro" id="IPR003656">
    <property type="entry name" value="Znf_BED"/>
</dbReference>
<evidence type="ECO:0000256" key="1">
    <source>
        <dbReference type="ARBA" id="ARBA00022723"/>
    </source>
</evidence>
<dbReference type="AlphaFoldDB" id="M8BUT7"/>
<dbReference type="InterPro" id="IPR045012">
    <property type="entry name" value="NLP"/>
</dbReference>
<protein>
    <submittedName>
        <fullName evidence="5">Uncharacterized protein</fullName>
    </submittedName>
</protein>
<keyword evidence="2" id="KW-0863">Zinc-finger</keyword>
<dbReference type="SUPFAM" id="SSF57667">
    <property type="entry name" value="beta-beta-alpha zinc fingers"/>
    <property type="match status" value="1"/>
</dbReference>
<evidence type="ECO:0000256" key="3">
    <source>
        <dbReference type="ARBA" id="ARBA00022833"/>
    </source>
</evidence>
<reference evidence="5" key="1">
    <citation type="submission" date="2015-06" db="UniProtKB">
        <authorList>
            <consortium name="EnsemblPlants"/>
        </authorList>
    </citation>
    <scope>IDENTIFICATION</scope>
</reference>
<name>M8BUT7_AEGTA</name>
<sequence>MEIAHRNREPFSVMSGRKRPLETLRQRFQAELVAVRRLLAEAAAVLPASSPSAPRVFVRPAEEPPAKKRKASHAVPMKKMTSKERDQLYADLTKLAKLSESHVLPAHILELLKKQSRRGICDDYIEIEMHAVQDTALVEMQKQLDKFVREKANPSTRQHKNMMAEEEDEDVDIVGGVSPLPVRPTPVKLLEEDEEYVDICGDASPVKNLGQDATISGSSGSVSDPSHQSVDSPAPAEHPANTTPPTRDLIARASEILERRRKQETSRAREKARQQVLETKRTAMFNDALDEDVKALGIDQYNTARPNNLLRQMGLFRKDKADDDDDDLKQQQHQSLQEDLEEGEIRLFDKLVLRLNMNKLGSNHLCYGSISAINHGSTYMSSPSAQSSYTGDDVYILEFFLPPDCREDGEQKALLESMSVLMKQNLRSLNASSHGDFGSPQFSDRPVIGNGKLKETDAQNPENAAASISVVQHHPSTQSINVPRSKVWNYFKRTDGARAICNYCNKNYAADPKTHGTSRLLRHLKDDHGIDPKATSSASGK</sequence>
<evidence type="ECO:0000256" key="2">
    <source>
        <dbReference type="ARBA" id="ARBA00022771"/>
    </source>
</evidence>
<dbReference type="PANTHER" id="PTHR32002:SF35">
    <property type="entry name" value="PROTEIN NLP6"/>
    <property type="match status" value="1"/>
</dbReference>
<accession>M8BUT7</accession>
<dbReference type="SMART" id="SM00614">
    <property type="entry name" value="ZnF_BED"/>
    <property type="match status" value="1"/>
</dbReference>
<dbReference type="GO" id="GO:0003700">
    <property type="term" value="F:DNA-binding transcription factor activity"/>
    <property type="evidence" value="ECO:0007669"/>
    <property type="project" value="InterPro"/>
</dbReference>
<dbReference type="PANTHER" id="PTHR32002">
    <property type="entry name" value="PROTEIN NLP8"/>
    <property type="match status" value="1"/>
</dbReference>
<dbReference type="Pfam" id="PF02892">
    <property type="entry name" value="zf-BED"/>
    <property type="match status" value="1"/>
</dbReference>
<organism evidence="5">
    <name type="scientific">Aegilops tauschii</name>
    <name type="common">Tausch's goatgrass</name>
    <name type="synonym">Aegilops squarrosa</name>
    <dbReference type="NCBI Taxonomy" id="37682"/>
    <lineage>
        <taxon>Eukaryota</taxon>
        <taxon>Viridiplantae</taxon>
        <taxon>Streptophyta</taxon>
        <taxon>Embryophyta</taxon>
        <taxon>Tracheophyta</taxon>
        <taxon>Spermatophyta</taxon>
        <taxon>Magnoliopsida</taxon>
        <taxon>Liliopsida</taxon>
        <taxon>Poales</taxon>
        <taxon>Poaceae</taxon>
        <taxon>BOP clade</taxon>
        <taxon>Pooideae</taxon>
        <taxon>Triticodae</taxon>
        <taxon>Triticeae</taxon>
        <taxon>Triticinae</taxon>
        <taxon>Aegilops</taxon>
    </lineage>
</organism>
<dbReference type="PROSITE" id="PS50808">
    <property type="entry name" value="ZF_BED"/>
    <property type="match status" value="1"/>
</dbReference>
<dbReference type="InterPro" id="IPR055081">
    <property type="entry name" value="NLP1-9_GAF"/>
</dbReference>
<dbReference type="EnsemblPlants" id="EMT28765">
    <property type="protein sequence ID" value="EMT28765"/>
    <property type="gene ID" value="F775_03420"/>
</dbReference>
<evidence type="ECO:0000256" key="4">
    <source>
        <dbReference type="SAM" id="MobiDB-lite"/>
    </source>
</evidence>
<dbReference type="Pfam" id="PF22922">
    <property type="entry name" value="GAF_NLP"/>
    <property type="match status" value="1"/>
</dbReference>
<feature type="region of interest" description="Disordered" evidence="4">
    <location>
        <begin position="207"/>
        <end position="248"/>
    </location>
</feature>
<feature type="compositionally biased region" description="Low complexity" evidence="4">
    <location>
        <begin position="216"/>
        <end position="230"/>
    </location>
</feature>
<keyword evidence="1" id="KW-0479">Metal-binding</keyword>
<evidence type="ECO:0000313" key="5">
    <source>
        <dbReference type="EnsemblPlants" id="EMT28765"/>
    </source>
</evidence>
<dbReference type="InterPro" id="IPR036236">
    <property type="entry name" value="Znf_C2H2_sf"/>
</dbReference>